<dbReference type="EMBL" id="LIZX01000046">
    <property type="protein sequence ID" value="KPJ68641.1"/>
    <property type="molecule type" value="Genomic_DNA"/>
</dbReference>
<dbReference type="PANTHER" id="PTHR10625:SF19">
    <property type="entry name" value="HISTONE DEACETYLASE 12"/>
    <property type="match status" value="1"/>
</dbReference>
<dbReference type="PANTHER" id="PTHR10625">
    <property type="entry name" value="HISTONE DEACETYLASE HDAC1-RELATED"/>
    <property type="match status" value="1"/>
</dbReference>
<reference evidence="4 5" key="1">
    <citation type="journal article" date="2015" name="Microbiome">
        <title>Genomic resolution of linkages in carbon, nitrogen, and sulfur cycling among widespread estuary sediment bacteria.</title>
        <authorList>
            <person name="Baker B.J."/>
            <person name="Lazar C.S."/>
            <person name="Teske A.P."/>
            <person name="Dick G.J."/>
        </authorList>
    </citation>
    <scope>NUCLEOTIDE SEQUENCE [LARGE SCALE GENOMIC DNA]</scope>
    <source>
        <strain evidence="4">DG_54_3</strain>
    </source>
</reference>
<dbReference type="GO" id="GO:0016787">
    <property type="term" value="F:hydrolase activity"/>
    <property type="evidence" value="ECO:0007669"/>
    <property type="project" value="UniProtKB-KW"/>
</dbReference>
<dbReference type="Proteomes" id="UP000051861">
    <property type="component" value="Unassembled WGS sequence"/>
</dbReference>
<dbReference type="InterPro" id="IPR037138">
    <property type="entry name" value="His_deacetylse_dom_sf"/>
</dbReference>
<dbReference type="CDD" id="cd09993">
    <property type="entry name" value="HDAC_classIV"/>
    <property type="match status" value="1"/>
</dbReference>
<proteinExistence type="inferred from homology"/>
<keyword evidence="2" id="KW-0378">Hydrolase</keyword>
<dbReference type="AlphaFoldDB" id="A0A0S7Y1K0"/>
<comment type="similarity">
    <text evidence="1">Belongs to the histone deacetylase family.</text>
</comment>
<dbReference type="InterPro" id="IPR000286">
    <property type="entry name" value="HDACs"/>
</dbReference>
<evidence type="ECO:0000256" key="2">
    <source>
        <dbReference type="ARBA" id="ARBA00022801"/>
    </source>
</evidence>
<evidence type="ECO:0000256" key="1">
    <source>
        <dbReference type="ARBA" id="ARBA00005947"/>
    </source>
</evidence>
<evidence type="ECO:0000313" key="4">
    <source>
        <dbReference type="EMBL" id="KPJ68641.1"/>
    </source>
</evidence>
<dbReference type="InterPro" id="IPR044150">
    <property type="entry name" value="HDAC_classIV"/>
</dbReference>
<dbReference type="GO" id="GO:0040029">
    <property type="term" value="P:epigenetic regulation of gene expression"/>
    <property type="evidence" value="ECO:0007669"/>
    <property type="project" value="TreeGrafter"/>
</dbReference>
<dbReference type="PATRIC" id="fig|1703775.3.peg.2244"/>
<dbReference type="InterPro" id="IPR023696">
    <property type="entry name" value="Ureohydrolase_dom_sf"/>
</dbReference>
<dbReference type="SUPFAM" id="SSF52768">
    <property type="entry name" value="Arginase/deacetylase"/>
    <property type="match status" value="1"/>
</dbReference>
<name>A0A0S7Y1K0_UNCSA</name>
<dbReference type="Pfam" id="PF00850">
    <property type="entry name" value="Hist_deacetyl"/>
    <property type="match status" value="1"/>
</dbReference>
<dbReference type="InterPro" id="IPR023801">
    <property type="entry name" value="His_deacetylse_dom"/>
</dbReference>
<evidence type="ECO:0000259" key="3">
    <source>
        <dbReference type="Pfam" id="PF00850"/>
    </source>
</evidence>
<dbReference type="Gene3D" id="3.40.800.20">
    <property type="entry name" value="Histone deacetylase domain"/>
    <property type="match status" value="1"/>
</dbReference>
<gene>
    <name evidence="4" type="ORF">AMJ44_05905</name>
</gene>
<feature type="domain" description="Histone deacetylase" evidence="3">
    <location>
        <begin position="16"/>
        <end position="287"/>
    </location>
</feature>
<evidence type="ECO:0000313" key="5">
    <source>
        <dbReference type="Proteomes" id="UP000051861"/>
    </source>
</evidence>
<organism evidence="4 5">
    <name type="scientific">candidate division WOR-1 bacterium DG_54_3</name>
    <dbReference type="NCBI Taxonomy" id="1703775"/>
    <lineage>
        <taxon>Bacteria</taxon>
        <taxon>Bacillati</taxon>
        <taxon>Saganbacteria</taxon>
    </lineage>
</organism>
<accession>A0A0S7Y1K0</accession>
<sequence length="295" mass="32940">MKLFYSSKYQMDIGPHVFPTIKYKLIHDQLIKEGIAKEKDFVDPGMAPDKDILLVHTPEYVKKLKTGDFSIFEIYKMEIPYKKEFMEPSWICANATIQACKEALKTGIGVHIGGGFHHAFPNHGEGFCILNDIAIGIRRCLKDKDIKKAMVIDCDLHQGNGTAVIFQNDPNVFTFSIHQEHNYPIKEKSDLDIGLEDGVGDEEYVACLESRVPSLLKEFKPDLVLYLAGADPYKEDQLGGLALTIEGLKKRDELVIGEARKAKIPVATVFGGGYARKVEDTVTIHVNTIKTGLSL</sequence>
<comment type="caution">
    <text evidence="4">The sequence shown here is derived from an EMBL/GenBank/DDBJ whole genome shotgun (WGS) entry which is preliminary data.</text>
</comment>
<dbReference type="PRINTS" id="PR01270">
    <property type="entry name" value="HDASUPER"/>
</dbReference>
<protein>
    <recommendedName>
        <fullName evidence="3">Histone deacetylase domain-containing protein</fullName>
    </recommendedName>
</protein>
<dbReference type="GO" id="GO:0004407">
    <property type="term" value="F:histone deacetylase activity"/>
    <property type="evidence" value="ECO:0007669"/>
    <property type="project" value="InterPro"/>
</dbReference>